<dbReference type="EMBL" id="JBBUTI010000001">
    <property type="protein sequence ID" value="MEK8044873.1"/>
    <property type="molecule type" value="Genomic_DNA"/>
</dbReference>
<evidence type="ECO:0000256" key="4">
    <source>
        <dbReference type="ARBA" id="ARBA00022448"/>
    </source>
</evidence>
<dbReference type="Proteomes" id="UP001379945">
    <property type="component" value="Unassembled WGS sequence"/>
</dbReference>
<keyword evidence="8" id="KW-0653">Protein transport</keyword>
<accession>A0ABU9BZB0</accession>
<evidence type="ECO:0000256" key="7">
    <source>
        <dbReference type="ARBA" id="ARBA00022692"/>
    </source>
</evidence>
<reference evidence="11 12" key="1">
    <citation type="submission" date="2024-04" db="EMBL/GenBank/DDBJ databases">
        <title>Novel species of the genus Ideonella isolated from streams.</title>
        <authorList>
            <person name="Lu H."/>
        </authorList>
    </citation>
    <scope>NUCLEOTIDE SEQUENCE [LARGE SCALE GENOMIC DNA]</scope>
    <source>
        <strain evidence="11 12">LYT19W</strain>
    </source>
</reference>
<dbReference type="RefSeq" id="WP_341397032.1">
    <property type="nucleotide sequence ID" value="NZ_JBBUTI010000001.1"/>
</dbReference>
<keyword evidence="7" id="KW-0812">Transmembrane</keyword>
<protein>
    <recommendedName>
        <fullName evidence="3">Type II secretion system protein N</fullName>
    </recommendedName>
    <alternativeName>
        <fullName evidence="10">General secretion pathway protein N</fullName>
    </alternativeName>
</protein>
<name>A0ABU9BZB0_9BURK</name>
<evidence type="ECO:0000256" key="10">
    <source>
        <dbReference type="ARBA" id="ARBA00030772"/>
    </source>
</evidence>
<keyword evidence="12" id="KW-1185">Reference proteome</keyword>
<evidence type="ECO:0000256" key="2">
    <source>
        <dbReference type="ARBA" id="ARBA00007208"/>
    </source>
</evidence>
<comment type="subcellular location">
    <subcellularLocation>
        <location evidence="1">Cell inner membrane</location>
    </subcellularLocation>
</comment>
<evidence type="ECO:0000313" key="11">
    <source>
        <dbReference type="EMBL" id="MEK8044873.1"/>
    </source>
</evidence>
<dbReference type="Pfam" id="PF01203">
    <property type="entry name" value="T2SSN"/>
    <property type="match status" value="1"/>
</dbReference>
<keyword evidence="4" id="KW-0813">Transport</keyword>
<keyword evidence="5" id="KW-1003">Cell membrane</keyword>
<evidence type="ECO:0000256" key="9">
    <source>
        <dbReference type="ARBA" id="ARBA00023136"/>
    </source>
</evidence>
<proteinExistence type="inferred from homology"/>
<sequence>MARLVFNRPVVRSPAASVSGPQRLRRWAVAGGLLGVLLGAVSQAPAVWLARAVDDATGGRLQLIEARGTVWDGSALLMLTGGPGSRDASVLPSRLDWQLSLHLDGVQLALAQDCCVAPGLKLRLQPGWRDATLLVQPGDATGLLGQWPAAWLDGLGAPWNTLRPGGLLRLSSQNFELTAGATGWQVQGEARVGLMQTSSRLSTLNPLGSYELSLVGQPAAPATLQLQTLEGALQLSGSGELRAKGGVRFRGEGRAQPGQEPALNNLLNIIGRRQGATSVITIG</sequence>
<evidence type="ECO:0000256" key="5">
    <source>
        <dbReference type="ARBA" id="ARBA00022475"/>
    </source>
</evidence>
<keyword evidence="6" id="KW-0997">Cell inner membrane</keyword>
<evidence type="ECO:0000256" key="1">
    <source>
        <dbReference type="ARBA" id="ARBA00004533"/>
    </source>
</evidence>
<evidence type="ECO:0000256" key="3">
    <source>
        <dbReference type="ARBA" id="ARBA00021563"/>
    </source>
</evidence>
<evidence type="ECO:0000256" key="6">
    <source>
        <dbReference type="ARBA" id="ARBA00022519"/>
    </source>
</evidence>
<dbReference type="InterPro" id="IPR022792">
    <property type="entry name" value="T2SS_protein-GspN"/>
</dbReference>
<keyword evidence="9" id="KW-0472">Membrane</keyword>
<comment type="caution">
    <text evidence="11">The sequence shown here is derived from an EMBL/GenBank/DDBJ whole genome shotgun (WGS) entry which is preliminary data.</text>
</comment>
<comment type="similarity">
    <text evidence="2">Belongs to the GSP N family.</text>
</comment>
<evidence type="ECO:0000256" key="8">
    <source>
        <dbReference type="ARBA" id="ARBA00022927"/>
    </source>
</evidence>
<gene>
    <name evidence="11" type="primary">gspN</name>
    <name evidence="11" type="ORF">AACH00_00775</name>
</gene>
<organism evidence="11 12">
    <name type="scientific">Ideonella margarita</name>
    <dbReference type="NCBI Taxonomy" id="2984191"/>
    <lineage>
        <taxon>Bacteria</taxon>
        <taxon>Pseudomonadati</taxon>
        <taxon>Pseudomonadota</taxon>
        <taxon>Betaproteobacteria</taxon>
        <taxon>Burkholderiales</taxon>
        <taxon>Sphaerotilaceae</taxon>
        <taxon>Ideonella</taxon>
    </lineage>
</organism>
<evidence type="ECO:0000313" key="12">
    <source>
        <dbReference type="Proteomes" id="UP001379945"/>
    </source>
</evidence>